<proteinExistence type="predicted"/>
<evidence type="ECO:0000313" key="1">
    <source>
        <dbReference type="EMBL" id="CDI04534.1"/>
    </source>
</evidence>
<protein>
    <submittedName>
        <fullName evidence="1">Uncharacterized protein</fullName>
    </submittedName>
</protein>
<reference evidence="1" key="2">
    <citation type="submission" date="2014-03" db="EMBL/GenBank/DDBJ databases">
        <title>Candidatus Competibacter-lineage genomes retrieved from metagenomes reveal functional metabolic diversity.</title>
        <authorList>
            <person name="McIlroy S.J."/>
            <person name="Albertsen M."/>
            <person name="Andresen E.K."/>
            <person name="Saunders A.M."/>
            <person name="Kristiansen R."/>
            <person name="Stokholm-Bjerregaard M."/>
            <person name="Nielsen K.L."/>
            <person name="Nielsen P.H."/>
        </authorList>
    </citation>
    <scope>NUCLEOTIDE SEQUENCE</scope>
    <source>
        <strain evidence="1">Run_A_D11</strain>
    </source>
</reference>
<sequence length="25" mass="2698">MTEEIKAVPEEGLKGTLKGFFKGMG</sequence>
<reference evidence="1" key="1">
    <citation type="submission" date="2013-07" db="EMBL/GenBank/DDBJ databases">
        <authorList>
            <person name="McIlroy S."/>
        </authorList>
    </citation>
    <scope>NUCLEOTIDE SEQUENCE [LARGE SCALE GENOMIC DNA]</scope>
    <source>
        <strain evidence="1">Run_A_D11</strain>
    </source>
</reference>
<gene>
    <name evidence="1" type="ORF">BN873_990005</name>
</gene>
<dbReference type="AlphaFoldDB" id="W6MBV8"/>
<accession>W6MBV8</accession>
<keyword evidence="2" id="KW-1185">Reference proteome</keyword>
<evidence type="ECO:0000313" key="2">
    <source>
        <dbReference type="Proteomes" id="UP000035760"/>
    </source>
</evidence>
<comment type="caution">
    <text evidence="1">The sequence shown here is derived from an EMBL/GenBank/DDBJ whole genome shotgun (WGS) entry which is preliminary data.</text>
</comment>
<dbReference type="Proteomes" id="UP000035760">
    <property type="component" value="Unassembled WGS sequence"/>
</dbReference>
<name>W6MBV8_9GAMM</name>
<dbReference type="EMBL" id="CBTJ020000112">
    <property type="protein sequence ID" value="CDI04534.1"/>
    <property type="molecule type" value="Genomic_DNA"/>
</dbReference>
<organism evidence="1 2">
    <name type="scientific">Candidatus Competibacter denitrificans Run_A_D11</name>
    <dbReference type="NCBI Taxonomy" id="1400863"/>
    <lineage>
        <taxon>Bacteria</taxon>
        <taxon>Pseudomonadati</taxon>
        <taxon>Pseudomonadota</taxon>
        <taxon>Gammaproteobacteria</taxon>
        <taxon>Candidatus Competibacteraceae</taxon>
        <taxon>Candidatus Competibacter</taxon>
    </lineage>
</organism>